<proteinExistence type="inferred from homology"/>
<evidence type="ECO:0000259" key="6">
    <source>
        <dbReference type="Pfam" id="PF04545"/>
    </source>
</evidence>
<keyword evidence="3" id="KW-0238">DNA-binding</keyword>
<sequence>MARHRRDDETILRIAQMRYDQRMPQNEIARILEVSESTVSRALKAAMDLGFVEIQISPTGLRDFALERRLGHAYGVEFAVVVQSRAGGASLADVLGRAVARVLEERVANGSVVGVSDGDTVAAVAAAARRAKSTDVDVVSLIGGVGAPQIASHSSEVCRTLALGLGARAWQLPVPAIVDSAEAAAHLAQTSTVGGVFDLMARCTIALVGVGAISPRATVFRHGVIPQSHIETIAASGAVGTICGRFYGADGTVIPSAFDDRTLSVAPNVLRAVPLRIGVAMHVAKAAALRAALVGGWINAVGLDTETAEELLRLR</sequence>
<dbReference type="Gene3D" id="1.10.10.60">
    <property type="entry name" value="Homeodomain-like"/>
    <property type="match status" value="1"/>
</dbReference>
<name>A0A4Q9VU38_9HYPH</name>
<dbReference type="OrthoDB" id="186585at2"/>
<dbReference type="GO" id="GO:0003677">
    <property type="term" value="F:DNA binding"/>
    <property type="evidence" value="ECO:0007669"/>
    <property type="project" value="UniProtKB-KW"/>
</dbReference>
<dbReference type="GO" id="GO:0030246">
    <property type="term" value="F:carbohydrate binding"/>
    <property type="evidence" value="ECO:0007669"/>
    <property type="project" value="InterPro"/>
</dbReference>
<dbReference type="SUPFAM" id="SSF100950">
    <property type="entry name" value="NagB/RpiA/CoA transferase-like"/>
    <property type="match status" value="1"/>
</dbReference>
<dbReference type="Gene3D" id="3.40.50.1360">
    <property type="match status" value="1"/>
</dbReference>
<feature type="domain" description="RNA polymerase sigma-70 region 4" evidence="6">
    <location>
        <begin position="16"/>
        <end position="47"/>
    </location>
</feature>
<gene>
    <name evidence="7" type="ORF">EYW49_07165</name>
</gene>
<evidence type="ECO:0000256" key="3">
    <source>
        <dbReference type="ARBA" id="ARBA00023125"/>
    </source>
</evidence>
<organism evidence="7 8">
    <name type="scientific">Siculibacillus lacustris</name>
    <dbReference type="NCBI Taxonomy" id="1549641"/>
    <lineage>
        <taxon>Bacteria</taxon>
        <taxon>Pseudomonadati</taxon>
        <taxon>Pseudomonadota</taxon>
        <taxon>Alphaproteobacteria</taxon>
        <taxon>Hyphomicrobiales</taxon>
        <taxon>Ancalomicrobiaceae</taxon>
        <taxon>Siculibacillus</taxon>
    </lineage>
</organism>
<evidence type="ECO:0000256" key="1">
    <source>
        <dbReference type="ARBA" id="ARBA00010466"/>
    </source>
</evidence>
<dbReference type="InterPro" id="IPR037171">
    <property type="entry name" value="NagB/RpiA_transferase-like"/>
</dbReference>
<dbReference type="RefSeq" id="WP_131307658.1">
    <property type="nucleotide sequence ID" value="NZ_SJFN01000008.1"/>
</dbReference>
<feature type="domain" description="Sugar-binding" evidence="5">
    <location>
        <begin position="63"/>
        <end position="313"/>
    </location>
</feature>
<dbReference type="SUPFAM" id="SSF46785">
    <property type="entry name" value="Winged helix' DNA-binding domain"/>
    <property type="match status" value="1"/>
</dbReference>
<dbReference type="AlphaFoldDB" id="A0A4Q9VU38"/>
<evidence type="ECO:0000256" key="4">
    <source>
        <dbReference type="ARBA" id="ARBA00023163"/>
    </source>
</evidence>
<keyword evidence="4" id="KW-0804">Transcription</keyword>
<dbReference type="PANTHER" id="PTHR34294:SF1">
    <property type="entry name" value="TRANSCRIPTIONAL REGULATOR LSRR"/>
    <property type="match status" value="1"/>
</dbReference>
<dbReference type="GO" id="GO:0003700">
    <property type="term" value="F:DNA-binding transcription factor activity"/>
    <property type="evidence" value="ECO:0007669"/>
    <property type="project" value="InterPro"/>
</dbReference>
<dbReference type="Pfam" id="PF04545">
    <property type="entry name" value="Sigma70_r4"/>
    <property type="match status" value="1"/>
</dbReference>
<dbReference type="InterPro" id="IPR007630">
    <property type="entry name" value="RNA_pol_sigma70_r4"/>
</dbReference>
<evidence type="ECO:0000313" key="7">
    <source>
        <dbReference type="EMBL" id="TBW39261.1"/>
    </source>
</evidence>
<dbReference type="InterPro" id="IPR011991">
    <property type="entry name" value="ArsR-like_HTH"/>
</dbReference>
<keyword evidence="2" id="KW-0805">Transcription regulation</keyword>
<keyword evidence="8" id="KW-1185">Reference proteome</keyword>
<evidence type="ECO:0000259" key="5">
    <source>
        <dbReference type="Pfam" id="PF04198"/>
    </source>
</evidence>
<dbReference type="CDD" id="cd00090">
    <property type="entry name" value="HTH_ARSR"/>
    <property type="match status" value="1"/>
</dbReference>
<evidence type="ECO:0000256" key="2">
    <source>
        <dbReference type="ARBA" id="ARBA00023015"/>
    </source>
</evidence>
<dbReference type="InterPro" id="IPR007324">
    <property type="entry name" value="Sugar-bd_dom_put"/>
</dbReference>
<accession>A0A4Q9VU38</accession>
<dbReference type="InterPro" id="IPR036390">
    <property type="entry name" value="WH_DNA-bd_sf"/>
</dbReference>
<comment type="caution">
    <text evidence="7">The sequence shown here is derived from an EMBL/GenBank/DDBJ whole genome shotgun (WGS) entry which is preliminary data.</text>
</comment>
<reference evidence="7 8" key="1">
    <citation type="submission" date="2019-02" db="EMBL/GenBank/DDBJ databases">
        <title>Siculibacillus lacustris gen. nov., sp. nov., a new rosette-forming bacterium isolated from a freshwater crater lake (Lake St. Ana, Romania).</title>
        <authorList>
            <person name="Felfoldi T."/>
            <person name="Marton Z."/>
            <person name="Szabo A."/>
            <person name="Mentes A."/>
            <person name="Boka K."/>
            <person name="Marialigeti K."/>
            <person name="Mathe I."/>
            <person name="Koncz M."/>
            <person name="Schumann P."/>
            <person name="Toth E."/>
        </authorList>
    </citation>
    <scope>NUCLEOTIDE SEQUENCE [LARGE SCALE GENOMIC DNA]</scope>
    <source>
        <strain evidence="7 8">SA-279</strain>
    </source>
</reference>
<dbReference type="Proteomes" id="UP000292781">
    <property type="component" value="Unassembled WGS sequence"/>
</dbReference>
<dbReference type="InterPro" id="IPR051054">
    <property type="entry name" value="SorC_transcr_regulators"/>
</dbReference>
<comment type="similarity">
    <text evidence="1">Belongs to the SorC transcriptional regulatory family.</text>
</comment>
<dbReference type="GO" id="GO:0006352">
    <property type="term" value="P:DNA-templated transcription initiation"/>
    <property type="evidence" value="ECO:0007669"/>
    <property type="project" value="InterPro"/>
</dbReference>
<dbReference type="PANTHER" id="PTHR34294">
    <property type="entry name" value="TRANSCRIPTIONAL REGULATOR-RELATED"/>
    <property type="match status" value="1"/>
</dbReference>
<dbReference type="EMBL" id="SJFN01000008">
    <property type="protein sequence ID" value="TBW39261.1"/>
    <property type="molecule type" value="Genomic_DNA"/>
</dbReference>
<dbReference type="Pfam" id="PF04198">
    <property type="entry name" value="Sugar-bind"/>
    <property type="match status" value="1"/>
</dbReference>
<evidence type="ECO:0000313" key="8">
    <source>
        <dbReference type="Proteomes" id="UP000292781"/>
    </source>
</evidence>
<protein>
    <submittedName>
        <fullName evidence="7">MarR family transcriptional regulator</fullName>
    </submittedName>
</protein>